<dbReference type="Proteomes" id="UP000494165">
    <property type="component" value="Unassembled WGS sequence"/>
</dbReference>
<evidence type="ECO:0000256" key="5">
    <source>
        <dbReference type="ARBA" id="ARBA00022989"/>
    </source>
</evidence>
<dbReference type="PANTHER" id="PTHR11730">
    <property type="entry name" value="AMMONIUM TRANSPORTER"/>
    <property type="match status" value="1"/>
</dbReference>
<evidence type="ECO:0000256" key="4">
    <source>
        <dbReference type="ARBA" id="ARBA00022692"/>
    </source>
</evidence>
<feature type="transmembrane region" description="Helical" evidence="8">
    <location>
        <begin position="180"/>
        <end position="199"/>
    </location>
</feature>
<feature type="transmembrane region" description="Helical" evidence="8">
    <location>
        <begin position="117"/>
        <end position="135"/>
    </location>
</feature>
<dbReference type="OrthoDB" id="534912at2759"/>
<feature type="transmembrane region" description="Helical" evidence="8">
    <location>
        <begin position="227"/>
        <end position="248"/>
    </location>
</feature>
<feature type="transmembrane region" description="Helical" evidence="8">
    <location>
        <begin position="294"/>
        <end position="314"/>
    </location>
</feature>
<comment type="subcellular location">
    <subcellularLocation>
        <location evidence="1">Membrane</location>
        <topology evidence="1">Multi-pass membrane protein</topology>
    </subcellularLocation>
</comment>
<feature type="domain" description="Ammonium transporter AmtB-like" evidence="9">
    <location>
        <begin position="38"/>
        <end position="439"/>
    </location>
</feature>
<dbReference type="AlphaFoldDB" id="A0A8S1D2I6"/>
<evidence type="ECO:0000313" key="11">
    <source>
        <dbReference type="Proteomes" id="UP000494165"/>
    </source>
</evidence>
<name>A0A8S1D2I6_9INSE</name>
<dbReference type="EMBL" id="CADEPI010000126">
    <property type="protein sequence ID" value="CAB3376276.1"/>
    <property type="molecule type" value="Genomic_DNA"/>
</dbReference>
<sequence length="491" mass="53806">MEYVNASASSSFNNSAIESINEQISRINFILDEFYLYTMGIFISLMQIGFGYLEVGAVRSKNATNVMMKNMMDSFLCGIVYWLFGFTLAFGTGSSFAGLYPYVAGYKLAEKKMFAKWYFELSYASTPATIVSGAVAERCHFIGYLVYSSLISCVVYPIVCHWAWTEEGWLKQLGFQDFCGSAVVHMCGGCCAIVAAILLGPRHNRWDKKNENDSDENFNGHSSPISALGAMLLFTTFLAFNAGSVLHISQPGDVELIVKIIIVSLLSTCGCATTTLFISKAGGFNPTPFKGHGYWSFYHTANAGLMGLVISCASADSIEIWASFVLGSMGAFVYLGLHHLTRKLKVDDVINVIPVHFGGGLWGILASPLLKNDALPGLNGTQAGIYLGYNIIGMLAIAAWAMGCSLIIFVPLKMMRLLRSSEHEEIIGMDAAKHNEPAYQYTIKDIDLGEYKKLIETSGNLTPTTPQIFNFTTGGRIPFNRQESQQMPIMA</sequence>
<protein>
    <recommendedName>
        <fullName evidence="9">Ammonium transporter AmtB-like domain-containing protein</fullName>
    </recommendedName>
</protein>
<dbReference type="InterPro" id="IPR029020">
    <property type="entry name" value="Ammonium/urea_transptr"/>
</dbReference>
<keyword evidence="6 8" id="KW-0472">Membrane</keyword>
<feature type="transmembrane region" description="Helical" evidence="8">
    <location>
        <begin position="142"/>
        <end position="164"/>
    </location>
</feature>
<evidence type="ECO:0000256" key="1">
    <source>
        <dbReference type="ARBA" id="ARBA00004141"/>
    </source>
</evidence>
<feature type="transmembrane region" description="Helical" evidence="8">
    <location>
        <begin position="320"/>
        <end position="337"/>
    </location>
</feature>
<evidence type="ECO:0000256" key="6">
    <source>
        <dbReference type="ARBA" id="ARBA00023136"/>
    </source>
</evidence>
<dbReference type="SUPFAM" id="SSF111352">
    <property type="entry name" value="Ammonium transporter"/>
    <property type="match status" value="1"/>
</dbReference>
<keyword evidence="4 8" id="KW-0812">Transmembrane</keyword>
<dbReference type="GO" id="GO:0008519">
    <property type="term" value="F:ammonium channel activity"/>
    <property type="evidence" value="ECO:0007669"/>
    <property type="project" value="InterPro"/>
</dbReference>
<reference evidence="10 11" key="1">
    <citation type="submission" date="2020-04" db="EMBL/GenBank/DDBJ databases">
        <authorList>
            <person name="Alioto T."/>
            <person name="Alioto T."/>
            <person name="Gomez Garrido J."/>
        </authorList>
    </citation>
    <scope>NUCLEOTIDE SEQUENCE [LARGE SCALE GENOMIC DNA]</scope>
</reference>
<organism evidence="10 11">
    <name type="scientific">Cloeon dipterum</name>
    <dbReference type="NCBI Taxonomy" id="197152"/>
    <lineage>
        <taxon>Eukaryota</taxon>
        <taxon>Metazoa</taxon>
        <taxon>Ecdysozoa</taxon>
        <taxon>Arthropoda</taxon>
        <taxon>Hexapoda</taxon>
        <taxon>Insecta</taxon>
        <taxon>Pterygota</taxon>
        <taxon>Palaeoptera</taxon>
        <taxon>Ephemeroptera</taxon>
        <taxon>Pisciforma</taxon>
        <taxon>Baetidae</taxon>
        <taxon>Cloeon</taxon>
    </lineage>
</organism>
<evidence type="ECO:0000256" key="7">
    <source>
        <dbReference type="ARBA" id="ARBA00023177"/>
    </source>
</evidence>
<feature type="transmembrane region" description="Helical" evidence="8">
    <location>
        <begin position="260"/>
        <end position="282"/>
    </location>
</feature>
<feature type="transmembrane region" description="Helical" evidence="8">
    <location>
        <begin position="34"/>
        <end position="53"/>
    </location>
</feature>
<feature type="transmembrane region" description="Helical" evidence="8">
    <location>
        <begin position="349"/>
        <end position="370"/>
    </location>
</feature>
<evidence type="ECO:0000256" key="8">
    <source>
        <dbReference type="SAM" id="Phobius"/>
    </source>
</evidence>
<keyword evidence="3" id="KW-0813">Transport</keyword>
<evidence type="ECO:0000259" key="9">
    <source>
        <dbReference type="Pfam" id="PF00909"/>
    </source>
</evidence>
<evidence type="ECO:0000256" key="2">
    <source>
        <dbReference type="ARBA" id="ARBA00005887"/>
    </source>
</evidence>
<feature type="transmembrane region" description="Helical" evidence="8">
    <location>
        <begin position="74"/>
        <end position="97"/>
    </location>
</feature>
<evidence type="ECO:0000256" key="3">
    <source>
        <dbReference type="ARBA" id="ARBA00022448"/>
    </source>
</evidence>
<keyword evidence="7" id="KW-0924">Ammonia transport</keyword>
<comment type="similarity">
    <text evidence="2">Belongs to the ammonia transporter channel (TC 1.A.11.2) family.</text>
</comment>
<dbReference type="PANTHER" id="PTHR11730:SF6">
    <property type="entry name" value="AMMONIUM TRANSPORTER"/>
    <property type="match status" value="1"/>
</dbReference>
<accession>A0A8S1D2I6</accession>
<dbReference type="InterPro" id="IPR024041">
    <property type="entry name" value="NH4_transpt_AmtB-like_dom"/>
</dbReference>
<feature type="transmembrane region" description="Helical" evidence="8">
    <location>
        <begin position="390"/>
        <end position="412"/>
    </location>
</feature>
<dbReference type="Gene3D" id="1.10.3430.10">
    <property type="entry name" value="Ammonium transporter AmtB like domains"/>
    <property type="match status" value="1"/>
</dbReference>
<dbReference type="Pfam" id="PF00909">
    <property type="entry name" value="Ammonium_transp"/>
    <property type="match status" value="1"/>
</dbReference>
<dbReference type="GO" id="GO:0097272">
    <property type="term" value="P:ammonium homeostasis"/>
    <property type="evidence" value="ECO:0007669"/>
    <property type="project" value="TreeGrafter"/>
</dbReference>
<gene>
    <name evidence="10" type="ORF">CLODIP_2_CD04895</name>
</gene>
<keyword evidence="5 8" id="KW-1133">Transmembrane helix</keyword>
<proteinExistence type="inferred from homology"/>
<dbReference type="GO" id="GO:0005886">
    <property type="term" value="C:plasma membrane"/>
    <property type="evidence" value="ECO:0007669"/>
    <property type="project" value="TreeGrafter"/>
</dbReference>
<keyword evidence="11" id="KW-1185">Reference proteome</keyword>
<comment type="caution">
    <text evidence="10">The sequence shown here is derived from an EMBL/GenBank/DDBJ whole genome shotgun (WGS) entry which is preliminary data.</text>
</comment>
<evidence type="ECO:0000313" key="10">
    <source>
        <dbReference type="EMBL" id="CAB3376276.1"/>
    </source>
</evidence>